<dbReference type="OrthoDB" id="5600613at2"/>
<comment type="caution">
    <text evidence="1">The sequence shown here is derived from an EMBL/GenBank/DDBJ whole genome shotgun (WGS) entry which is preliminary data.</text>
</comment>
<dbReference type="InterPro" id="IPR045508">
    <property type="entry name" value="DUF6482"/>
</dbReference>
<dbReference type="PATRIC" id="fig|1177179.3.peg.962"/>
<accession>L0WDZ7</accession>
<dbReference type="RefSeq" id="WP_008928146.1">
    <property type="nucleotide sequence ID" value="NZ_AMRJ01000004.1"/>
</dbReference>
<protein>
    <submittedName>
        <fullName evidence="1">Cation transport ATPase</fullName>
    </submittedName>
</protein>
<proteinExistence type="predicted"/>
<gene>
    <name evidence="1" type="ORF">A11A3_04805</name>
</gene>
<dbReference type="STRING" id="1177179.A11A3_04805"/>
<name>L0WDZ7_9GAMM</name>
<dbReference type="AlphaFoldDB" id="L0WDZ7"/>
<dbReference type="Proteomes" id="UP000010164">
    <property type="component" value="Unassembled WGS sequence"/>
</dbReference>
<evidence type="ECO:0000313" key="2">
    <source>
        <dbReference type="Proteomes" id="UP000010164"/>
    </source>
</evidence>
<dbReference type="EMBL" id="AMRJ01000004">
    <property type="protein sequence ID" value="EKF75271.1"/>
    <property type="molecule type" value="Genomic_DNA"/>
</dbReference>
<organism evidence="1 2">
    <name type="scientific">Alcanivorax hongdengensis A-11-3</name>
    <dbReference type="NCBI Taxonomy" id="1177179"/>
    <lineage>
        <taxon>Bacteria</taxon>
        <taxon>Pseudomonadati</taxon>
        <taxon>Pseudomonadota</taxon>
        <taxon>Gammaproteobacteria</taxon>
        <taxon>Oceanospirillales</taxon>
        <taxon>Alcanivoracaceae</taxon>
        <taxon>Alcanivorax</taxon>
    </lineage>
</organism>
<reference evidence="1 2" key="1">
    <citation type="journal article" date="2012" name="J. Bacteriol.">
        <title>Genome Sequence of the Alkane-Degrading Bacterium Alcanivorax hongdengensis Type Strain A-11-3.</title>
        <authorList>
            <person name="Lai Q."/>
            <person name="Shao Z."/>
        </authorList>
    </citation>
    <scope>NUCLEOTIDE SEQUENCE [LARGE SCALE GENOMIC DNA]</scope>
    <source>
        <strain evidence="1 2">A-11-3</strain>
    </source>
</reference>
<sequence>MEKITVKALKKRHAEHILLRSVTLSVCTVQVQLEGTLYWVVDEQGRVMRFNGPEHANNQLAFLPTDSASLVHQSAHAEMVGQPDGEVAPLDVPYNWRTNS</sequence>
<dbReference type="Pfam" id="PF20090">
    <property type="entry name" value="DUF6482"/>
    <property type="match status" value="1"/>
</dbReference>
<keyword evidence="2" id="KW-1185">Reference proteome</keyword>
<evidence type="ECO:0000313" key="1">
    <source>
        <dbReference type="EMBL" id="EKF75271.1"/>
    </source>
</evidence>